<dbReference type="InterPro" id="IPR052750">
    <property type="entry name" value="GH18_Chitinase"/>
</dbReference>
<accession>A0ABR9K8H2</accession>
<feature type="region of interest" description="Disordered" evidence="1">
    <location>
        <begin position="327"/>
        <end position="351"/>
    </location>
</feature>
<dbReference type="PANTHER" id="PTHR42976:SF1">
    <property type="entry name" value="GH18 DOMAIN-CONTAINING PROTEIN-RELATED"/>
    <property type="match status" value="1"/>
</dbReference>
<evidence type="ECO:0008006" key="4">
    <source>
        <dbReference type="Google" id="ProtNLM"/>
    </source>
</evidence>
<feature type="region of interest" description="Disordered" evidence="1">
    <location>
        <begin position="52"/>
        <end position="76"/>
    </location>
</feature>
<evidence type="ECO:0000313" key="3">
    <source>
        <dbReference type="Proteomes" id="UP000661607"/>
    </source>
</evidence>
<comment type="caution">
    <text evidence="2">The sequence shown here is derived from an EMBL/GenBank/DDBJ whole genome shotgun (WGS) entry which is preliminary data.</text>
</comment>
<reference evidence="2 3" key="1">
    <citation type="submission" date="2020-10" db="EMBL/GenBank/DDBJ databases">
        <title>Sequencing the genomes of 1000 actinobacteria strains.</title>
        <authorList>
            <person name="Klenk H.-P."/>
        </authorList>
    </citation>
    <scope>NUCLEOTIDE SEQUENCE [LARGE SCALE GENOMIC DNA]</scope>
    <source>
        <strain evidence="2 3">DSM 43748</strain>
    </source>
</reference>
<feature type="compositionally biased region" description="Low complexity" evidence="1">
    <location>
        <begin position="55"/>
        <end position="65"/>
    </location>
</feature>
<keyword evidence="3" id="KW-1185">Reference proteome</keyword>
<sequence length="351" mass="36441">MIGLTRQVMMARHREPGTPPRPLVVLAALGLAAATGLAVWFLPAQATPDWSAAGPSPLAKVSAAPSPSPTPSAKPVPSGFVAFVDTARTPRFHLANASRRTGVRWFSLGRLMAGPGGCAPKWGGTVDPADDPVAGRVSGLRAAGGQAGLAFGGPDGSELAAACADQAALTSAYRRVIGAFGAPFVEFEVRDSADLPAVRRRATAVTALQREGDLLVTYTVPVGPGGLAPADLRMLEESAAAGARVTTVNLLVTIEPQAAGEGRMRRVAAALRAARRQVAEIFQVDPVTAWRRLAMTAVLAGPHDLSPLDARKLRVFAERAGMAWLSSRGASPPEEVARALWGEPPSRDHGS</sequence>
<protein>
    <recommendedName>
        <fullName evidence="4">Chitinase</fullName>
    </recommendedName>
</protein>
<gene>
    <name evidence="2" type="ORF">H4W81_001082</name>
</gene>
<dbReference type="Proteomes" id="UP000661607">
    <property type="component" value="Unassembled WGS sequence"/>
</dbReference>
<evidence type="ECO:0000256" key="1">
    <source>
        <dbReference type="SAM" id="MobiDB-lite"/>
    </source>
</evidence>
<name>A0ABR9K8H2_9ACTN</name>
<evidence type="ECO:0000313" key="2">
    <source>
        <dbReference type="EMBL" id="MBE1558303.1"/>
    </source>
</evidence>
<dbReference type="RefSeq" id="WP_192773739.1">
    <property type="nucleotide sequence ID" value="NZ_BAAASY010000003.1"/>
</dbReference>
<organism evidence="2 3">
    <name type="scientific">Nonomuraea africana</name>
    <dbReference type="NCBI Taxonomy" id="46171"/>
    <lineage>
        <taxon>Bacteria</taxon>
        <taxon>Bacillati</taxon>
        <taxon>Actinomycetota</taxon>
        <taxon>Actinomycetes</taxon>
        <taxon>Streptosporangiales</taxon>
        <taxon>Streptosporangiaceae</taxon>
        <taxon>Nonomuraea</taxon>
    </lineage>
</organism>
<dbReference type="Gene3D" id="3.20.20.80">
    <property type="entry name" value="Glycosidases"/>
    <property type="match status" value="1"/>
</dbReference>
<dbReference type="PANTHER" id="PTHR42976">
    <property type="entry name" value="BIFUNCTIONAL CHITINASE/LYSOZYME-RELATED"/>
    <property type="match status" value="1"/>
</dbReference>
<dbReference type="EMBL" id="JADBEF010000001">
    <property type="protein sequence ID" value="MBE1558303.1"/>
    <property type="molecule type" value="Genomic_DNA"/>
</dbReference>
<proteinExistence type="predicted"/>